<dbReference type="Proteomes" id="UP000499080">
    <property type="component" value="Unassembled WGS sequence"/>
</dbReference>
<name>A0A4Y2H1G5_ARAVE</name>
<gene>
    <name evidence="1" type="ORF">AVEN_179342_1</name>
</gene>
<keyword evidence="2" id="KW-1185">Reference proteome</keyword>
<evidence type="ECO:0000313" key="2">
    <source>
        <dbReference type="Proteomes" id="UP000499080"/>
    </source>
</evidence>
<reference evidence="1 2" key="1">
    <citation type="journal article" date="2019" name="Sci. Rep.">
        <title>Orb-weaving spider Araneus ventricosus genome elucidates the spidroin gene catalogue.</title>
        <authorList>
            <person name="Kono N."/>
            <person name="Nakamura H."/>
            <person name="Ohtoshi R."/>
            <person name="Moran D.A.P."/>
            <person name="Shinohara A."/>
            <person name="Yoshida Y."/>
            <person name="Fujiwara M."/>
            <person name="Mori M."/>
            <person name="Tomita M."/>
            <person name="Arakawa K."/>
        </authorList>
    </citation>
    <scope>NUCLEOTIDE SEQUENCE [LARGE SCALE GENOMIC DNA]</scope>
</reference>
<protein>
    <submittedName>
        <fullName evidence="1">Uncharacterized protein</fullName>
    </submittedName>
</protein>
<organism evidence="1 2">
    <name type="scientific">Araneus ventricosus</name>
    <name type="common">Orbweaver spider</name>
    <name type="synonym">Epeira ventricosa</name>
    <dbReference type="NCBI Taxonomy" id="182803"/>
    <lineage>
        <taxon>Eukaryota</taxon>
        <taxon>Metazoa</taxon>
        <taxon>Ecdysozoa</taxon>
        <taxon>Arthropoda</taxon>
        <taxon>Chelicerata</taxon>
        <taxon>Arachnida</taxon>
        <taxon>Araneae</taxon>
        <taxon>Araneomorphae</taxon>
        <taxon>Entelegynae</taxon>
        <taxon>Araneoidea</taxon>
        <taxon>Araneidae</taxon>
        <taxon>Araneus</taxon>
    </lineage>
</organism>
<comment type="caution">
    <text evidence="1">The sequence shown here is derived from an EMBL/GenBank/DDBJ whole genome shotgun (WGS) entry which is preliminary data.</text>
</comment>
<evidence type="ECO:0000313" key="1">
    <source>
        <dbReference type="EMBL" id="GBM58796.1"/>
    </source>
</evidence>
<dbReference type="EMBL" id="BGPR01001649">
    <property type="protein sequence ID" value="GBM58796.1"/>
    <property type="molecule type" value="Genomic_DNA"/>
</dbReference>
<accession>A0A4Y2H1G5</accession>
<dbReference type="AlphaFoldDB" id="A0A4Y2H1G5"/>
<sequence length="83" mass="10109">MYRRSLYVKSSRTSECGDYWRREWEHNLRSGQSTELCLRKVGRESWVLRRQRSIARMKFITFSPLVSFEMYPKQCYGLLGLHR</sequence>
<proteinExistence type="predicted"/>